<sequence>MNAAKDLQFSNAIQQYIWDEHQTRFQQLSHCYHFLCTLNSKQRYGMWKKVGAYSQMDSKSCREYFHNTWSSKFYEPVSSYREEIKRLASQLQDQQEVISEFIKRHPEKNFGKHELRVVVNTICKRASNGSISNQNNSSEEHNSVVVFDFVDIFQ</sequence>
<keyword evidence="4" id="KW-1185">Reference proteome</keyword>
<protein>
    <submittedName>
        <fullName evidence="2">Uncharacterized protein</fullName>
    </submittedName>
</protein>
<dbReference type="Proteomes" id="UP001642409">
    <property type="component" value="Unassembled WGS sequence"/>
</dbReference>
<name>A0AA86NF80_9EUKA</name>
<comment type="caution">
    <text evidence="2">The sequence shown here is derived from an EMBL/GenBank/DDBJ whole genome shotgun (WGS) entry which is preliminary data.</text>
</comment>
<organism evidence="2">
    <name type="scientific">Hexamita inflata</name>
    <dbReference type="NCBI Taxonomy" id="28002"/>
    <lineage>
        <taxon>Eukaryota</taxon>
        <taxon>Metamonada</taxon>
        <taxon>Diplomonadida</taxon>
        <taxon>Hexamitidae</taxon>
        <taxon>Hexamitinae</taxon>
        <taxon>Hexamita</taxon>
    </lineage>
</organism>
<dbReference type="EMBL" id="CAXDID020000245">
    <property type="protein sequence ID" value="CAL6063324.1"/>
    <property type="molecule type" value="Genomic_DNA"/>
</dbReference>
<evidence type="ECO:0000313" key="3">
    <source>
        <dbReference type="EMBL" id="CAL6063324.1"/>
    </source>
</evidence>
<evidence type="ECO:0000313" key="4">
    <source>
        <dbReference type="Proteomes" id="UP001642409"/>
    </source>
</evidence>
<proteinExistence type="predicted"/>
<keyword evidence="1" id="KW-0175">Coiled coil</keyword>
<gene>
    <name evidence="3" type="ORF">HINF_LOCUS50819</name>
    <name evidence="2" type="ORF">HINF_LOCUS6387</name>
</gene>
<reference evidence="2" key="1">
    <citation type="submission" date="2023-06" db="EMBL/GenBank/DDBJ databases">
        <authorList>
            <person name="Kurt Z."/>
        </authorList>
    </citation>
    <scope>NUCLEOTIDE SEQUENCE</scope>
</reference>
<accession>A0AA86NF80</accession>
<evidence type="ECO:0000256" key="1">
    <source>
        <dbReference type="SAM" id="Coils"/>
    </source>
</evidence>
<evidence type="ECO:0000313" key="2">
    <source>
        <dbReference type="EMBL" id="CAI9918742.1"/>
    </source>
</evidence>
<dbReference type="EMBL" id="CATOUU010000166">
    <property type="protein sequence ID" value="CAI9918742.1"/>
    <property type="molecule type" value="Genomic_DNA"/>
</dbReference>
<reference evidence="3 4" key="2">
    <citation type="submission" date="2024-07" db="EMBL/GenBank/DDBJ databases">
        <authorList>
            <person name="Akdeniz Z."/>
        </authorList>
    </citation>
    <scope>NUCLEOTIDE SEQUENCE [LARGE SCALE GENOMIC DNA]</scope>
</reference>
<feature type="coiled-coil region" evidence="1">
    <location>
        <begin position="77"/>
        <end position="104"/>
    </location>
</feature>
<dbReference type="AlphaFoldDB" id="A0AA86NF80"/>